<proteinExistence type="predicted"/>
<keyword evidence="1" id="KW-0677">Repeat</keyword>
<dbReference type="GO" id="GO:0016560">
    <property type="term" value="P:protein import into peroxisome matrix, docking"/>
    <property type="evidence" value="ECO:0007669"/>
    <property type="project" value="TreeGrafter"/>
</dbReference>
<dbReference type="PANTHER" id="PTHR10130:SF0">
    <property type="entry name" value="GH08708P"/>
    <property type="match status" value="1"/>
</dbReference>
<dbReference type="Pfam" id="PF13414">
    <property type="entry name" value="TPR_11"/>
    <property type="match status" value="1"/>
</dbReference>
<keyword evidence="4" id="KW-1185">Reference proteome</keyword>
<evidence type="ECO:0000313" key="4">
    <source>
        <dbReference type="Proteomes" id="UP000032142"/>
    </source>
</evidence>
<keyword evidence="2" id="KW-0802">TPR repeat</keyword>
<dbReference type="GO" id="GO:0005829">
    <property type="term" value="C:cytosol"/>
    <property type="evidence" value="ECO:0007669"/>
    <property type="project" value="TreeGrafter"/>
</dbReference>
<dbReference type="Gene3D" id="1.25.40.10">
    <property type="entry name" value="Tetratricopeptide repeat domain"/>
    <property type="match status" value="1"/>
</dbReference>
<protein>
    <submittedName>
        <fullName evidence="3">Peroxisome biogenesis 5-like protein</fullName>
    </submittedName>
</protein>
<organism evidence="3 4">
    <name type="scientific">Gossypium arboreum</name>
    <name type="common">Tree cotton</name>
    <name type="synonym">Gossypium nanking</name>
    <dbReference type="NCBI Taxonomy" id="29729"/>
    <lineage>
        <taxon>Eukaryota</taxon>
        <taxon>Viridiplantae</taxon>
        <taxon>Streptophyta</taxon>
        <taxon>Embryophyta</taxon>
        <taxon>Tracheophyta</taxon>
        <taxon>Spermatophyta</taxon>
        <taxon>Magnoliopsida</taxon>
        <taxon>eudicotyledons</taxon>
        <taxon>Gunneridae</taxon>
        <taxon>Pentapetalae</taxon>
        <taxon>rosids</taxon>
        <taxon>malvids</taxon>
        <taxon>Malvales</taxon>
        <taxon>Malvaceae</taxon>
        <taxon>Malvoideae</taxon>
        <taxon>Gossypium</taxon>
    </lineage>
</organism>
<dbReference type="InterPro" id="IPR011990">
    <property type="entry name" value="TPR-like_helical_dom_sf"/>
</dbReference>
<dbReference type="Proteomes" id="UP000032142">
    <property type="component" value="Unassembled WGS sequence"/>
</dbReference>
<dbReference type="GO" id="GO:0005052">
    <property type="term" value="F:peroxisome matrix targeting signal-1 binding"/>
    <property type="evidence" value="ECO:0007669"/>
    <property type="project" value="TreeGrafter"/>
</dbReference>
<gene>
    <name evidence="3" type="ORF">F383_38151</name>
</gene>
<dbReference type="PANTHER" id="PTHR10130">
    <property type="entry name" value="PEROXISOMAL TARGETING SIGNAL 1 RECEPTOR PEX5"/>
    <property type="match status" value="1"/>
</dbReference>
<dbReference type="GO" id="GO:0005778">
    <property type="term" value="C:peroxisomal membrane"/>
    <property type="evidence" value="ECO:0007669"/>
    <property type="project" value="TreeGrafter"/>
</dbReference>
<dbReference type="EMBL" id="JRRC01062935">
    <property type="protein sequence ID" value="KHF99064.1"/>
    <property type="molecule type" value="Genomic_DNA"/>
</dbReference>
<sequence length="45" mass="4798">MSPEDADLGATQANNVQSADAILAYQQALDLKPNYVSAWANMGIM</sequence>
<dbReference type="InterPro" id="IPR024111">
    <property type="entry name" value="PEX5/PEX5L"/>
</dbReference>
<reference evidence="4" key="1">
    <citation type="submission" date="2014-09" db="EMBL/GenBank/DDBJ databases">
        <authorList>
            <person name="Mudge J."/>
            <person name="Ramaraj T."/>
            <person name="Lindquist I.E."/>
            <person name="Bharti A.K."/>
            <person name="Sundararajan A."/>
            <person name="Cameron C.T."/>
            <person name="Woodward J.E."/>
            <person name="May G.D."/>
            <person name="Brubaker C."/>
            <person name="Broadhvest J."/>
            <person name="Wilkins T.A."/>
        </authorList>
    </citation>
    <scope>NUCLEOTIDE SEQUENCE</scope>
    <source>
        <strain evidence="4">cv. AKA8401</strain>
    </source>
</reference>
<accession>A0A0B0ME43</accession>
<dbReference type="SUPFAM" id="SSF48452">
    <property type="entry name" value="TPR-like"/>
    <property type="match status" value="1"/>
</dbReference>
<name>A0A0B0ME43_GOSAR</name>
<dbReference type="AlphaFoldDB" id="A0A0B0ME43"/>
<evidence type="ECO:0000256" key="2">
    <source>
        <dbReference type="ARBA" id="ARBA00022803"/>
    </source>
</evidence>
<comment type="caution">
    <text evidence="3">The sequence shown here is derived from an EMBL/GenBank/DDBJ whole genome shotgun (WGS) entry which is preliminary data.</text>
</comment>
<evidence type="ECO:0000313" key="3">
    <source>
        <dbReference type="EMBL" id="KHF99064.1"/>
    </source>
</evidence>
<evidence type="ECO:0000256" key="1">
    <source>
        <dbReference type="ARBA" id="ARBA00022737"/>
    </source>
</evidence>